<keyword evidence="8" id="KW-1185">Reference proteome</keyword>
<dbReference type="Proteomes" id="UP000019141">
    <property type="component" value="Unassembled WGS sequence"/>
</dbReference>
<feature type="transmembrane region" description="Helical" evidence="5">
    <location>
        <begin position="250"/>
        <end position="267"/>
    </location>
</feature>
<dbReference type="PANTHER" id="PTHR37422">
    <property type="entry name" value="TEICHURONIC ACID BIOSYNTHESIS PROTEIN TUAE"/>
    <property type="match status" value="1"/>
</dbReference>
<dbReference type="AlphaFoldDB" id="W4LVG9"/>
<feature type="transmembrane region" description="Helical" evidence="5">
    <location>
        <begin position="178"/>
        <end position="196"/>
    </location>
</feature>
<feature type="transmembrane region" description="Helical" evidence="5">
    <location>
        <begin position="110"/>
        <end position="126"/>
    </location>
</feature>
<organism evidence="7 8">
    <name type="scientific">Entotheonella factor</name>
    <dbReference type="NCBI Taxonomy" id="1429438"/>
    <lineage>
        <taxon>Bacteria</taxon>
        <taxon>Pseudomonadati</taxon>
        <taxon>Nitrospinota/Tectimicrobiota group</taxon>
        <taxon>Candidatus Tectimicrobiota</taxon>
        <taxon>Candidatus Entotheonellia</taxon>
        <taxon>Candidatus Entotheonellales</taxon>
        <taxon>Candidatus Entotheonellaceae</taxon>
        <taxon>Candidatus Entotheonella</taxon>
    </lineage>
</organism>
<proteinExistence type="predicted"/>
<dbReference type="Pfam" id="PF04932">
    <property type="entry name" value="Wzy_C"/>
    <property type="match status" value="1"/>
</dbReference>
<feature type="transmembrane region" description="Helical" evidence="5">
    <location>
        <begin position="87"/>
        <end position="104"/>
    </location>
</feature>
<evidence type="ECO:0000256" key="4">
    <source>
        <dbReference type="ARBA" id="ARBA00023136"/>
    </source>
</evidence>
<keyword evidence="2 5" id="KW-0812">Transmembrane</keyword>
<evidence type="ECO:0000313" key="8">
    <source>
        <dbReference type="Proteomes" id="UP000019141"/>
    </source>
</evidence>
<evidence type="ECO:0000313" key="7">
    <source>
        <dbReference type="EMBL" id="ETX01888.1"/>
    </source>
</evidence>
<dbReference type="InterPro" id="IPR007016">
    <property type="entry name" value="O-antigen_ligase-rel_domated"/>
</dbReference>
<evidence type="ECO:0000256" key="2">
    <source>
        <dbReference type="ARBA" id="ARBA00022692"/>
    </source>
</evidence>
<evidence type="ECO:0000256" key="1">
    <source>
        <dbReference type="ARBA" id="ARBA00004141"/>
    </source>
</evidence>
<feature type="domain" description="O-antigen ligase-related" evidence="6">
    <location>
        <begin position="212"/>
        <end position="349"/>
    </location>
</feature>
<feature type="transmembrane region" description="Helical" evidence="5">
    <location>
        <begin position="203"/>
        <end position="219"/>
    </location>
</feature>
<sequence length="445" mass="50088">MSIRALLWLMGFLGGAFLAVSFHPVYGVYIYFLDYYSHPPLRWWGKNLPDPRWSLIASLVLMIAYNVRRKALTYDLKVFDFPQTKWFAIFVIYAWIITLSPLAVWKDFSWEMAITLTKYYVFYCLLIKTASDPKHFRIVLMLQLFGLMEWGWSAFENPRREAGRLMGIGGADTLNDNFTAAHLVALLPLLAVGLFAGKRWEKIACVIMSPFLLNLFILCNSRGSLLGLVTMSGLALWITRGVVRWKIIGAMALGGILFLQLVDPVFFERQGTTVEYEDDGSAMERVDAWDGALYLLQDHPLGAGGGAFKALSPIYIIEIVRNHDGQKRGVHNTLFQLTSDWGIPGLILYTGFLWAIFRELAHIRRRAPDTPGGQRIVLESVALTLGLSGTLVAGLFSDRLYGEVIYWLAAFTALLRHTHTLELKAQDEAANRIEETNVGEPAALA</sequence>
<reference evidence="7 8" key="1">
    <citation type="journal article" date="2014" name="Nature">
        <title>An environmental bacterial taxon with a large and distinct metabolic repertoire.</title>
        <authorList>
            <person name="Wilson M.C."/>
            <person name="Mori T."/>
            <person name="Ruckert C."/>
            <person name="Uria A.R."/>
            <person name="Helf M.J."/>
            <person name="Takada K."/>
            <person name="Gernert C."/>
            <person name="Steffens U.A."/>
            <person name="Heycke N."/>
            <person name="Schmitt S."/>
            <person name="Rinke C."/>
            <person name="Helfrich E.J."/>
            <person name="Brachmann A.O."/>
            <person name="Gurgui C."/>
            <person name="Wakimoto T."/>
            <person name="Kracht M."/>
            <person name="Crusemann M."/>
            <person name="Hentschel U."/>
            <person name="Abe I."/>
            <person name="Matsunaga S."/>
            <person name="Kalinowski J."/>
            <person name="Takeyama H."/>
            <person name="Piel J."/>
        </authorList>
    </citation>
    <scope>NUCLEOTIDE SEQUENCE [LARGE SCALE GENOMIC DNA]</scope>
    <source>
        <strain evidence="8">TSY1</strain>
    </source>
</reference>
<dbReference type="GO" id="GO:0016020">
    <property type="term" value="C:membrane"/>
    <property type="evidence" value="ECO:0007669"/>
    <property type="project" value="UniProtKB-SubCell"/>
</dbReference>
<comment type="subcellular location">
    <subcellularLocation>
        <location evidence="1">Membrane</location>
        <topology evidence="1">Multi-pass membrane protein</topology>
    </subcellularLocation>
</comment>
<name>W4LVG9_ENTF1</name>
<comment type="caution">
    <text evidence="7">The sequence shown here is derived from an EMBL/GenBank/DDBJ whole genome shotgun (WGS) entry which is preliminary data.</text>
</comment>
<keyword evidence="3 5" id="KW-1133">Transmembrane helix</keyword>
<dbReference type="HOGENOM" id="CLU_048256_0_0_7"/>
<accession>W4LVG9</accession>
<dbReference type="InterPro" id="IPR051533">
    <property type="entry name" value="WaaL-like"/>
</dbReference>
<protein>
    <recommendedName>
        <fullName evidence="6">O-antigen ligase-related domain-containing protein</fullName>
    </recommendedName>
</protein>
<evidence type="ECO:0000259" key="6">
    <source>
        <dbReference type="Pfam" id="PF04932"/>
    </source>
</evidence>
<evidence type="ECO:0000256" key="5">
    <source>
        <dbReference type="SAM" id="Phobius"/>
    </source>
</evidence>
<feature type="transmembrane region" description="Helical" evidence="5">
    <location>
        <begin position="341"/>
        <end position="357"/>
    </location>
</feature>
<gene>
    <name evidence="7" type="ORF">ETSY1_05600</name>
</gene>
<evidence type="ECO:0000256" key="3">
    <source>
        <dbReference type="ARBA" id="ARBA00022989"/>
    </source>
</evidence>
<feature type="transmembrane region" description="Helical" evidence="5">
    <location>
        <begin position="51"/>
        <end position="67"/>
    </location>
</feature>
<dbReference type="EMBL" id="AZHW01000192">
    <property type="protein sequence ID" value="ETX01888.1"/>
    <property type="molecule type" value="Genomic_DNA"/>
</dbReference>
<keyword evidence="4 5" id="KW-0472">Membrane</keyword>
<dbReference type="PANTHER" id="PTHR37422:SF13">
    <property type="entry name" value="LIPOPOLYSACCHARIDE BIOSYNTHESIS PROTEIN PA4999-RELATED"/>
    <property type="match status" value="1"/>
</dbReference>